<proteinExistence type="predicted"/>
<dbReference type="InterPro" id="IPR044664">
    <property type="entry name" value="STR11-like"/>
</dbReference>
<feature type="region of interest" description="Disordered" evidence="1">
    <location>
        <begin position="20"/>
        <end position="39"/>
    </location>
</feature>
<keyword evidence="3" id="KW-1185">Reference proteome</keyword>
<dbReference type="Proteomes" id="UP000485058">
    <property type="component" value="Unassembled WGS sequence"/>
</dbReference>
<dbReference type="AlphaFoldDB" id="A0A6A0ADV9"/>
<feature type="non-terminal residue" evidence="2">
    <location>
        <position position="110"/>
    </location>
</feature>
<evidence type="ECO:0000313" key="2">
    <source>
        <dbReference type="EMBL" id="GFH30461.1"/>
    </source>
</evidence>
<dbReference type="SUPFAM" id="SSF52821">
    <property type="entry name" value="Rhodanese/Cell cycle control phosphatase"/>
    <property type="match status" value="1"/>
</dbReference>
<gene>
    <name evidence="2" type="ORF">HaLaN_29323</name>
</gene>
<comment type="caution">
    <text evidence="2">The sequence shown here is derived from an EMBL/GenBank/DDBJ whole genome shotgun (WGS) entry which is preliminary data.</text>
</comment>
<evidence type="ECO:0000313" key="3">
    <source>
        <dbReference type="Proteomes" id="UP000485058"/>
    </source>
</evidence>
<accession>A0A6A0ADV9</accession>
<organism evidence="2 3">
    <name type="scientific">Haematococcus lacustris</name>
    <name type="common">Green alga</name>
    <name type="synonym">Haematococcus pluvialis</name>
    <dbReference type="NCBI Taxonomy" id="44745"/>
    <lineage>
        <taxon>Eukaryota</taxon>
        <taxon>Viridiplantae</taxon>
        <taxon>Chlorophyta</taxon>
        <taxon>core chlorophytes</taxon>
        <taxon>Chlorophyceae</taxon>
        <taxon>CS clade</taxon>
        <taxon>Chlamydomonadales</taxon>
        <taxon>Haematococcaceae</taxon>
        <taxon>Haematococcus</taxon>
    </lineage>
</organism>
<reference evidence="2 3" key="1">
    <citation type="submission" date="2020-02" db="EMBL/GenBank/DDBJ databases">
        <title>Draft genome sequence of Haematococcus lacustris strain NIES-144.</title>
        <authorList>
            <person name="Morimoto D."/>
            <person name="Nakagawa S."/>
            <person name="Yoshida T."/>
            <person name="Sawayama S."/>
        </authorList>
    </citation>
    <scope>NUCLEOTIDE SEQUENCE [LARGE SCALE GENOMIC DNA]</scope>
    <source>
        <strain evidence="2 3">NIES-144</strain>
    </source>
</reference>
<dbReference type="PANTHER" id="PTHR45187">
    <property type="entry name" value="RHODANESE-LIKE DOMAIN-CONTAINING PROTEIN 11, CHLOROPLASTIC"/>
    <property type="match status" value="1"/>
</dbReference>
<protein>
    <submittedName>
        <fullName evidence="2">Rhodanese domain-containing protein</fullName>
    </submittedName>
</protein>
<dbReference type="EMBL" id="BLLF01004922">
    <property type="protein sequence ID" value="GFH30461.1"/>
    <property type="molecule type" value="Genomic_DNA"/>
</dbReference>
<dbReference type="PANTHER" id="PTHR45187:SF2">
    <property type="entry name" value="RHODANESE-LIKE DOMAIN-CONTAINING PROTEIN 11, CHLOROPLASTIC"/>
    <property type="match status" value="1"/>
</dbReference>
<dbReference type="InterPro" id="IPR036873">
    <property type="entry name" value="Rhodanese-like_dom_sf"/>
</dbReference>
<sequence length="110" mass="12048">MQLAQKAGVPVRCGPVRVPPSLTSRPMRSHSIASACPEQSRQLRAERAVAVRVMADTPSMEQRWESQVRDGRVRNISAADVAALQKEGWVVLDVRPPTEQVKAQVEGGVH</sequence>
<evidence type="ECO:0000256" key="1">
    <source>
        <dbReference type="SAM" id="MobiDB-lite"/>
    </source>
</evidence>
<name>A0A6A0ADV9_HAELA</name>